<dbReference type="PANTHER" id="PTHR43767:SF1">
    <property type="entry name" value="NONRIBOSOMAL PEPTIDE SYNTHASE PES1 (EUROFUNG)-RELATED"/>
    <property type="match status" value="1"/>
</dbReference>
<dbReference type="Pfam" id="PF13193">
    <property type="entry name" value="AMP-binding_C"/>
    <property type="match status" value="1"/>
</dbReference>
<proteinExistence type="inferred from homology"/>
<comment type="similarity">
    <text evidence="1">Belongs to the ATP-dependent AMP-binding enzyme family.</text>
</comment>
<dbReference type="Proteomes" id="UP000054770">
    <property type="component" value="Unassembled WGS sequence"/>
</dbReference>
<evidence type="ECO:0000313" key="5">
    <source>
        <dbReference type="EMBL" id="SAL77262.1"/>
    </source>
</evidence>
<dbReference type="InterPro" id="IPR050237">
    <property type="entry name" value="ATP-dep_AMP-bd_enzyme"/>
</dbReference>
<reference evidence="5" key="1">
    <citation type="submission" date="2016-01" db="EMBL/GenBank/DDBJ databases">
        <authorList>
            <person name="Peeters C."/>
        </authorList>
    </citation>
    <scope>NUCLEOTIDE SEQUENCE [LARGE SCALE GENOMIC DNA]</scope>
    <source>
        <strain evidence="5">LMG 22940</strain>
    </source>
</reference>
<evidence type="ECO:0000259" key="4">
    <source>
        <dbReference type="Pfam" id="PF13193"/>
    </source>
</evidence>
<dbReference type="InterPro" id="IPR042099">
    <property type="entry name" value="ANL_N_sf"/>
</dbReference>
<dbReference type="InterPro" id="IPR000873">
    <property type="entry name" value="AMP-dep_synth/lig_dom"/>
</dbReference>
<dbReference type="EMBL" id="FCON02000070">
    <property type="protein sequence ID" value="SAL77262.1"/>
    <property type="molecule type" value="Genomic_DNA"/>
</dbReference>
<feature type="domain" description="AMP-dependent synthetase/ligase" evidence="3">
    <location>
        <begin position="8"/>
        <end position="379"/>
    </location>
</feature>
<dbReference type="AlphaFoldDB" id="A0A158K821"/>
<keyword evidence="6" id="KW-1185">Reference proteome</keyword>
<dbReference type="NCBIfam" id="NF004837">
    <property type="entry name" value="PRK06187.1"/>
    <property type="match status" value="1"/>
</dbReference>
<dbReference type="RefSeq" id="WP_087647210.1">
    <property type="nucleotide sequence ID" value="NZ_FCON02000070.1"/>
</dbReference>
<feature type="domain" description="AMP-binding enzyme C-terminal" evidence="4">
    <location>
        <begin position="429"/>
        <end position="504"/>
    </location>
</feature>
<dbReference type="InterPro" id="IPR045851">
    <property type="entry name" value="AMP-bd_C_sf"/>
</dbReference>
<dbReference type="OrthoDB" id="9766486at2"/>
<evidence type="ECO:0000313" key="6">
    <source>
        <dbReference type="Proteomes" id="UP000054770"/>
    </source>
</evidence>
<gene>
    <name evidence="5" type="ORF">AWB68_05163</name>
</gene>
<dbReference type="Gene3D" id="3.40.50.12780">
    <property type="entry name" value="N-terminal domain of ligase-like"/>
    <property type="match status" value="1"/>
</dbReference>
<dbReference type="CDD" id="cd17631">
    <property type="entry name" value="FACL_FadD13-like"/>
    <property type="match status" value="1"/>
</dbReference>
<protein>
    <submittedName>
        <fullName evidence="5">AMP-dependent synthetase and ligase</fullName>
    </submittedName>
</protein>
<dbReference type="InterPro" id="IPR025110">
    <property type="entry name" value="AMP-bd_C"/>
</dbReference>
<dbReference type="PROSITE" id="PS00455">
    <property type="entry name" value="AMP_BINDING"/>
    <property type="match status" value="1"/>
</dbReference>
<dbReference type="InterPro" id="IPR020845">
    <property type="entry name" value="AMP-binding_CS"/>
</dbReference>
<dbReference type="Gene3D" id="3.30.300.30">
    <property type="match status" value="1"/>
</dbReference>
<evidence type="ECO:0000256" key="1">
    <source>
        <dbReference type="ARBA" id="ARBA00006432"/>
    </source>
</evidence>
<dbReference type="SUPFAM" id="SSF56801">
    <property type="entry name" value="Acetyl-CoA synthetase-like"/>
    <property type="match status" value="1"/>
</dbReference>
<dbReference type="FunFam" id="3.30.300.30:FF:000008">
    <property type="entry name" value="2,3-dihydroxybenzoate-AMP ligase"/>
    <property type="match status" value="1"/>
</dbReference>
<dbReference type="PANTHER" id="PTHR43767">
    <property type="entry name" value="LONG-CHAIN-FATTY-ACID--COA LIGASE"/>
    <property type="match status" value="1"/>
</dbReference>
<name>A0A158K821_9BURK</name>
<sequence length="517" mass="56367">MYMTQGLHRTLQRRPRDEALRYLGRGLSYSELADRVARLAGGLRALGVETGERVAMLSLNSQRYIEYFMAVPWAGAVLNPVNYRWSPAEIRYSLDDSETSVLIVDETFKNIGARLAGEAKTLRQVIYAGDGELPPGMLSYEALIAGSEPVEDAYRHGNDLAGIFYTGGTTGFPKGVMLSHNNLCSSAVGTLNAGALGADSRFLHVMPMFHLADFAVTNSQFATGGMHVVVPGYDPQRMLEAISAERVTDVLLAPTLIQMALEWMERNPERAAQLDLSSLRNLIYGAAPMSQTLLARARAAFPSARFYQGYGMTELAPSVTLLMPEFHSDAGIASGKMRSIGTAVSMVEVKIVDVHGVEVPRGTVGEIAVRGPNVMLGYWNRPEATAQAIRNGWMHTGDGGYMDDEGFVYLVDRLKDMIVSGGENVYSAEVENAVVSHPAVAQCAVIGVPHEKWGETVHAVVVTKPGHSVTLEEIQIHCRELIAGYKCPRSVSFVDAMPLSGVGKVLKTELRKPYWEK</sequence>
<evidence type="ECO:0000259" key="3">
    <source>
        <dbReference type="Pfam" id="PF00501"/>
    </source>
</evidence>
<keyword evidence="2 5" id="KW-0436">Ligase</keyword>
<evidence type="ECO:0000256" key="2">
    <source>
        <dbReference type="ARBA" id="ARBA00022598"/>
    </source>
</evidence>
<dbReference type="Pfam" id="PF00501">
    <property type="entry name" value="AMP-binding"/>
    <property type="match status" value="1"/>
</dbReference>
<dbReference type="GO" id="GO:0016878">
    <property type="term" value="F:acid-thiol ligase activity"/>
    <property type="evidence" value="ECO:0007669"/>
    <property type="project" value="UniProtKB-ARBA"/>
</dbReference>
<accession>A0A158K821</accession>
<organism evidence="5 6">
    <name type="scientific">Caballeronia choica</name>
    <dbReference type="NCBI Taxonomy" id="326476"/>
    <lineage>
        <taxon>Bacteria</taxon>
        <taxon>Pseudomonadati</taxon>
        <taxon>Pseudomonadota</taxon>
        <taxon>Betaproteobacteria</taxon>
        <taxon>Burkholderiales</taxon>
        <taxon>Burkholderiaceae</taxon>
        <taxon>Caballeronia</taxon>
    </lineage>
</organism>
<comment type="caution">
    <text evidence="5">The sequence shown here is derived from an EMBL/GenBank/DDBJ whole genome shotgun (WGS) entry which is preliminary data.</text>
</comment>